<dbReference type="CDD" id="cd05399">
    <property type="entry name" value="NT_Rel-Spo_like"/>
    <property type="match status" value="1"/>
</dbReference>
<dbReference type="InterPro" id="IPR052366">
    <property type="entry name" value="GTP_Pyrophosphokinase"/>
</dbReference>
<dbReference type="SMART" id="SM00954">
    <property type="entry name" value="RelA_SpoT"/>
    <property type="match status" value="1"/>
</dbReference>
<dbReference type="EMBL" id="BAABLP010000005">
    <property type="protein sequence ID" value="GAA4751730.1"/>
    <property type="molecule type" value="Genomic_DNA"/>
</dbReference>
<keyword evidence="3" id="KW-1185">Reference proteome</keyword>
<organism evidence="2 3">
    <name type="scientific">Amnibacterium soli</name>
    <dbReference type="NCBI Taxonomy" id="1282736"/>
    <lineage>
        <taxon>Bacteria</taxon>
        <taxon>Bacillati</taxon>
        <taxon>Actinomycetota</taxon>
        <taxon>Actinomycetes</taxon>
        <taxon>Micrococcales</taxon>
        <taxon>Microbacteriaceae</taxon>
        <taxon>Amnibacterium</taxon>
    </lineage>
</organism>
<dbReference type="PANTHER" id="PTHR47837">
    <property type="entry name" value="GTP PYROPHOSPHOKINASE YJBM"/>
    <property type="match status" value="1"/>
</dbReference>
<dbReference type="InterPro" id="IPR007685">
    <property type="entry name" value="RelA_SpoT"/>
</dbReference>
<dbReference type="Proteomes" id="UP001500121">
    <property type="component" value="Unassembled WGS sequence"/>
</dbReference>
<dbReference type="Pfam" id="PF04607">
    <property type="entry name" value="RelA_SpoT"/>
    <property type="match status" value="1"/>
</dbReference>
<evidence type="ECO:0000259" key="1">
    <source>
        <dbReference type="SMART" id="SM00954"/>
    </source>
</evidence>
<feature type="domain" description="RelA/SpoT" evidence="1">
    <location>
        <begin position="70"/>
        <end position="189"/>
    </location>
</feature>
<evidence type="ECO:0000313" key="3">
    <source>
        <dbReference type="Proteomes" id="UP001500121"/>
    </source>
</evidence>
<accession>A0ABP8ZB00</accession>
<name>A0ABP8ZB00_9MICO</name>
<reference evidence="3" key="1">
    <citation type="journal article" date="2019" name="Int. J. Syst. Evol. Microbiol.">
        <title>The Global Catalogue of Microorganisms (GCM) 10K type strain sequencing project: providing services to taxonomists for standard genome sequencing and annotation.</title>
        <authorList>
            <consortium name="The Broad Institute Genomics Platform"/>
            <consortium name="The Broad Institute Genome Sequencing Center for Infectious Disease"/>
            <person name="Wu L."/>
            <person name="Ma J."/>
        </authorList>
    </citation>
    <scope>NUCLEOTIDE SEQUENCE [LARGE SCALE GENOMIC DNA]</scope>
    <source>
        <strain evidence="3">JCM 19015</strain>
    </source>
</reference>
<proteinExistence type="predicted"/>
<comment type="caution">
    <text evidence="2">The sequence shown here is derived from an EMBL/GenBank/DDBJ whole genome shotgun (WGS) entry which is preliminary data.</text>
</comment>
<sequence>MAWTRPIHTKGEIQRAGLVLADASAVDADRKAAIAIVNNWRSAHGFPLNTLTVNLRKRATDVDANALVAQRIKRLPSIVGKLQRFPSMNLARMQDLGGCRAVMPEVQQVHEVVEGLMTGKHKHRLIRQDDYLTSPKGSGYRGVHLFYSYRSDRRQTWNNLAIEVQVRSQLQHAWATAVETVGLFTSQALKSSRGEDHWLRFFVVMSSVIALRENLPVVPGTSDDPAQLRDELQELASLLDVINRLEGYAALLQESEQHMANAKFVILTLDVPNSQLTIRGYVKQDDAAEAYAQMEAETGDGVDVVMVSVSSIAGLRTAYPNYFLDTTRFVSVLREALEL</sequence>
<gene>
    <name evidence="2" type="ORF">GCM10025783_25440</name>
</gene>
<dbReference type="InterPro" id="IPR043519">
    <property type="entry name" value="NT_sf"/>
</dbReference>
<protein>
    <submittedName>
        <fullName evidence="2">RelA/SpoT domain-containing protein</fullName>
    </submittedName>
</protein>
<dbReference type="RefSeq" id="WP_345481632.1">
    <property type="nucleotide sequence ID" value="NZ_BAABLP010000005.1"/>
</dbReference>
<dbReference type="SUPFAM" id="SSF81301">
    <property type="entry name" value="Nucleotidyltransferase"/>
    <property type="match status" value="1"/>
</dbReference>
<dbReference type="Gene3D" id="3.30.460.10">
    <property type="entry name" value="Beta Polymerase, domain 2"/>
    <property type="match status" value="1"/>
</dbReference>
<evidence type="ECO:0000313" key="2">
    <source>
        <dbReference type="EMBL" id="GAA4751730.1"/>
    </source>
</evidence>
<dbReference type="PANTHER" id="PTHR47837:SF1">
    <property type="entry name" value="GTP PYROPHOSPHOKINASE YJBM"/>
    <property type="match status" value="1"/>
</dbReference>